<accession>A0ABR2EDA4</accession>
<dbReference type="InterPro" id="IPR044730">
    <property type="entry name" value="RNase_H-like_dom_plant"/>
</dbReference>
<dbReference type="Gene3D" id="3.30.420.10">
    <property type="entry name" value="Ribonuclease H-like superfamily/Ribonuclease H"/>
    <property type="match status" value="1"/>
</dbReference>
<dbReference type="EMBL" id="JBBPBM010000015">
    <property type="protein sequence ID" value="KAK8558624.1"/>
    <property type="molecule type" value="Genomic_DNA"/>
</dbReference>
<dbReference type="InterPro" id="IPR012337">
    <property type="entry name" value="RNaseH-like_sf"/>
</dbReference>
<evidence type="ECO:0000313" key="2">
    <source>
        <dbReference type="EMBL" id="KAK8558624.1"/>
    </source>
</evidence>
<gene>
    <name evidence="2" type="ORF">V6N12_041925</name>
</gene>
<dbReference type="InterPro" id="IPR036397">
    <property type="entry name" value="RNaseH_sf"/>
</dbReference>
<proteinExistence type="predicted"/>
<keyword evidence="3" id="KW-1185">Reference proteome</keyword>
<name>A0ABR2EDA4_9ROSI</name>
<dbReference type="Proteomes" id="UP001472677">
    <property type="component" value="Unassembled WGS sequence"/>
</dbReference>
<dbReference type="InterPro" id="IPR002156">
    <property type="entry name" value="RNaseH_domain"/>
</dbReference>
<comment type="caution">
    <text evidence="2">The sequence shown here is derived from an EMBL/GenBank/DDBJ whole genome shotgun (WGS) entry which is preliminary data.</text>
</comment>
<dbReference type="PANTHER" id="PTHR47074:SF61">
    <property type="entry name" value="RNASE H TYPE-1 DOMAIN-CONTAINING PROTEIN"/>
    <property type="match status" value="1"/>
</dbReference>
<feature type="domain" description="RNase H type-1" evidence="1">
    <location>
        <begin position="60"/>
        <end position="148"/>
    </location>
</feature>
<sequence>MVYEGTVPSIAHTLSFVVAFLREDDMRHSQICRRPPRIQGQWLAPAPNVIKLNFDAAFECQSMRSVSGAEVLACLVAVNFARDLGFTRVVIEGDSLTVIKKCQSENIDASLISPLIVDIKEVSKVFVSVSYGFVHREANGAAHVLAQEGKMYSSPMYWMEETPPNTTLAADKDRERL</sequence>
<dbReference type="SUPFAM" id="SSF53098">
    <property type="entry name" value="Ribonuclease H-like"/>
    <property type="match status" value="1"/>
</dbReference>
<evidence type="ECO:0000313" key="3">
    <source>
        <dbReference type="Proteomes" id="UP001472677"/>
    </source>
</evidence>
<dbReference type="InterPro" id="IPR052929">
    <property type="entry name" value="RNase_H-like_EbsB-rel"/>
</dbReference>
<dbReference type="CDD" id="cd06222">
    <property type="entry name" value="RNase_H_like"/>
    <property type="match status" value="1"/>
</dbReference>
<protein>
    <recommendedName>
        <fullName evidence="1">RNase H type-1 domain-containing protein</fullName>
    </recommendedName>
</protein>
<evidence type="ECO:0000259" key="1">
    <source>
        <dbReference type="Pfam" id="PF13456"/>
    </source>
</evidence>
<organism evidence="2 3">
    <name type="scientific">Hibiscus sabdariffa</name>
    <name type="common">roselle</name>
    <dbReference type="NCBI Taxonomy" id="183260"/>
    <lineage>
        <taxon>Eukaryota</taxon>
        <taxon>Viridiplantae</taxon>
        <taxon>Streptophyta</taxon>
        <taxon>Embryophyta</taxon>
        <taxon>Tracheophyta</taxon>
        <taxon>Spermatophyta</taxon>
        <taxon>Magnoliopsida</taxon>
        <taxon>eudicotyledons</taxon>
        <taxon>Gunneridae</taxon>
        <taxon>Pentapetalae</taxon>
        <taxon>rosids</taxon>
        <taxon>malvids</taxon>
        <taxon>Malvales</taxon>
        <taxon>Malvaceae</taxon>
        <taxon>Malvoideae</taxon>
        <taxon>Hibiscus</taxon>
    </lineage>
</organism>
<reference evidence="2 3" key="1">
    <citation type="journal article" date="2024" name="G3 (Bethesda)">
        <title>Genome assembly of Hibiscus sabdariffa L. provides insights into metabolisms of medicinal natural products.</title>
        <authorList>
            <person name="Kim T."/>
        </authorList>
    </citation>
    <scope>NUCLEOTIDE SEQUENCE [LARGE SCALE GENOMIC DNA]</scope>
    <source>
        <strain evidence="2">TK-2024</strain>
        <tissue evidence="2">Old leaves</tissue>
    </source>
</reference>
<dbReference type="Pfam" id="PF13456">
    <property type="entry name" value="RVT_3"/>
    <property type="match status" value="1"/>
</dbReference>
<dbReference type="PANTHER" id="PTHR47074">
    <property type="entry name" value="BNAC02G40300D PROTEIN"/>
    <property type="match status" value="1"/>
</dbReference>